<feature type="region of interest" description="Disordered" evidence="1">
    <location>
        <begin position="168"/>
        <end position="213"/>
    </location>
</feature>
<dbReference type="PANTHER" id="PTHR39335">
    <property type="entry name" value="BLL4220 PROTEIN"/>
    <property type="match status" value="1"/>
</dbReference>
<dbReference type="GO" id="GO:0043448">
    <property type="term" value="P:alkane catabolic process"/>
    <property type="evidence" value="ECO:0007669"/>
    <property type="project" value="TreeGrafter"/>
</dbReference>
<organism evidence="3 4">
    <name type="scientific">Nocardia nova</name>
    <dbReference type="NCBI Taxonomy" id="37330"/>
    <lineage>
        <taxon>Bacteria</taxon>
        <taxon>Bacillati</taxon>
        <taxon>Actinomycetota</taxon>
        <taxon>Actinomycetes</taxon>
        <taxon>Mycobacteriales</taxon>
        <taxon>Nocardiaceae</taxon>
        <taxon>Nocardia</taxon>
    </lineage>
</organism>
<feature type="chain" id="PRO_5015584053" description="Lipoprotein" evidence="2">
    <location>
        <begin position="24"/>
        <end position="213"/>
    </location>
</feature>
<sequence>MRSRRRLVIVFILAVVTAAAVGACDGDAQRPGAGGPQPLISPPSGTVVIDTRNVAGLGSILVDARGYTLYIFPTDTDHSTSCSDACLGSWPPVTVPADDDLRAGNGVQQKLLGTISGPYGKKIATYADRPLYAYAGDVEPGQANGQGLNLDGDSWFVINPDGKALVPPDQQGVMPEGTYLLTTPKSHTSPDAQPMPGMNESSPATPNTNGEHR</sequence>
<name>A0A2S5ZUS2_9NOCA</name>
<evidence type="ECO:0000313" key="4">
    <source>
        <dbReference type="Proteomes" id="UP000238356"/>
    </source>
</evidence>
<evidence type="ECO:0000313" key="3">
    <source>
        <dbReference type="EMBL" id="PPJ18791.1"/>
    </source>
</evidence>
<dbReference type="EMBL" id="PSZD01000053">
    <property type="protein sequence ID" value="PPJ18791.1"/>
    <property type="molecule type" value="Genomic_DNA"/>
</dbReference>
<dbReference type="Pfam" id="PF03640">
    <property type="entry name" value="Lipoprotein_15"/>
    <property type="match status" value="2"/>
</dbReference>
<proteinExistence type="predicted"/>
<evidence type="ECO:0000256" key="1">
    <source>
        <dbReference type="SAM" id="MobiDB-lite"/>
    </source>
</evidence>
<dbReference type="InterPro" id="IPR005297">
    <property type="entry name" value="Lipoprotein_repeat"/>
</dbReference>
<keyword evidence="2" id="KW-0732">Signal</keyword>
<feature type="compositionally biased region" description="Polar residues" evidence="1">
    <location>
        <begin position="180"/>
        <end position="191"/>
    </location>
</feature>
<dbReference type="PANTHER" id="PTHR39335:SF1">
    <property type="entry name" value="BLL4220 PROTEIN"/>
    <property type="match status" value="1"/>
</dbReference>
<accession>A0A2S5ZUS2</accession>
<keyword evidence="4" id="KW-1185">Reference proteome</keyword>
<feature type="signal peptide" evidence="2">
    <location>
        <begin position="1"/>
        <end position="23"/>
    </location>
</feature>
<evidence type="ECO:0008006" key="5">
    <source>
        <dbReference type="Google" id="ProtNLM"/>
    </source>
</evidence>
<dbReference type="Proteomes" id="UP000238356">
    <property type="component" value="Unassembled WGS sequence"/>
</dbReference>
<dbReference type="PROSITE" id="PS51257">
    <property type="entry name" value="PROKAR_LIPOPROTEIN"/>
    <property type="match status" value="1"/>
</dbReference>
<feature type="compositionally biased region" description="Polar residues" evidence="1">
    <location>
        <begin position="199"/>
        <end position="213"/>
    </location>
</feature>
<reference evidence="3 4" key="1">
    <citation type="submission" date="2018-02" db="EMBL/GenBank/DDBJ databases">
        <title>8 Nocardia nova and 1 Nocardia cyriacigeorgica strain used for evolution to TMP-SMX.</title>
        <authorList>
            <person name="Mehta H."/>
            <person name="Weng J."/>
            <person name="Shamoo Y."/>
        </authorList>
    </citation>
    <scope>NUCLEOTIDE SEQUENCE [LARGE SCALE GENOMIC DNA]</scope>
    <source>
        <strain evidence="3 4">BAA2227</strain>
    </source>
</reference>
<dbReference type="AlphaFoldDB" id="A0A2S5ZUS2"/>
<protein>
    <recommendedName>
        <fullName evidence="5">Lipoprotein</fullName>
    </recommendedName>
</protein>
<comment type="caution">
    <text evidence="3">The sequence shown here is derived from an EMBL/GenBank/DDBJ whole genome shotgun (WGS) entry which is preliminary data.</text>
</comment>
<evidence type="ECO:0000256" key="2">
    <source>
        <dbReference type="SAM" id="SignalP"/>
    </source>
</evidence>
<gene>
    <name evidence="3" type="ORF">C5F51_36150</name>
</gene>